<proteinExistence type="predicted"/>
<name>A0A4U5JFR7_9EURY</name>
<keyword evidence="1" id="KW-0812">Transmembrane</keyword>
<evidence type="ECO:0000313" key="2">
    <source>
        <dbReference type="EMBL" id="TKR27615.1"/>
    </source>
</evidence>
<keyword evidence="3" id="KW-1185">Reference proteome</keyword>
<dbReference type="RefSeq" id="WP_137274894.1">
    <property type="nucleotide sequence ID" value="NZ_QKNX01000001.1"/>
</dbReference>
<protein>
    <submittedName>
        <fullName evidence="2">Uncharacterized protein</fullName>
    </submittedName>
</protein>
<keyword evidence="1" id="KW-0472">Membrane</keyword>
<evidence type="ECO:0000256" key="1">
    <source>
        <dbReference type="SAM" id="Phobius"/>
    </source>
</evidence>
<reference evidence="2 3" key="1">
    <citation type="submission" date="2019-04" db="EMBL/GenBank/DDBJ databases">
        <title>Natronomonas sp. F20-122 a newhaloarchaeon isolated from a saline saltern of Isla Bacuta, Huelva, Spain.</title>
        <authorList>
            <person name="Duran-Viseras A."/>
            <person name="Sanchez-Porro C."/>
            <person name="Ventosa A."/>
        </authorList>
    </citation>
    <scope>NUCLEOTIDE SEQUENCE [LARGE SCALE GENOMIC DNA]</scope>
    <source>
        <strain evidence="2 3">F20-122</strain>
    </source>
</reference>
<feature type="transmembrane region" description="Helical" evidence="1">
    <location>
        <begin position="42"/>
        <end position="62"/>
    </location>
</feature>
<comment type="caution">
    <text evidence="2">The sequence shown here is derived from an EMBL/GenBank/DDBJ whole genome shotgun (WGS) entry which is preliminary data.</text>
</comment>
<dbReference type="Proteomes" id="UP000308037">
    <property type="component" value="Unassembled WGS sequence"/>
</dbReference>
<dbReference type="AlphaFoldDB" id="A0A4U5JFR7"/>
<keyword evidence="1" id="KW-1133">Transmembrane helix</keyword>
<feature type="transmembrane region" description="Helical" evidence="1">
    <location>
        <begin position="16"/>
        <end position="36"/>
    </location>
</feature>
<evidence type="ECO:0000313" key="3">
    <source>
        <dbReference type="Proteomes" id="UP000308037"/>
    </source>
</evidence>
<dbReference type="EMBL" id="QKNX01000001">
    <property type="protein sequence ID" value="TKR27615.1"/>
    <property type="molecule type" value="Genomic_DNA"/>
</dbReference>
<gene>
    <name evidence="2" type="ORF">DM868_00525</name>
</gene>
<organism evidence="2 3">
    <name type="scientific">Natronomonas salsuginis</name>
    <dbReference type="NCBI Taxonomy" id="2217661"/>
    <lineage>
        <taxon>Archaea</taxon>
        <taxon>Methanobacteriati</taxon>
        <taxon>Methanobacteriota</taxon>
        <taxon>Stenosarchaea group</taxon>
        <taxon>Halobacteria</taxon>
        <taxon>Halobacteriales</taxon>
        <taxon>Natronomonadaceae</taxon>
        <taxon>Natronomonas</taxon>
    </lineage>
</organism>
<sequence length="78" mass="8285">MVDPITDDDRRQTLRWAKVGVVLLVGLSAGMISIQGGAPLELVGVTVLVGLLVGGALVWYLFPSAEDIAPAGGHRYRR</sequence>
<accession>A0A4U5JFR7</accession>